<name>A0A179UB19_BLAGS</name>
<feature type="region of interest" description="Disordered" evidence="1">
    <location>
        <begin position="39"/>
        <end position="75"/>
    </location>
</feature>
<organism evidence="2 3">
    <name type="scientific">Blastomyces gilchristii (strain SLH14081)</name>
    <name type="common">Blastomyces dermatitidis</name>
    <dbReference type="NCBI Taxonomy" id="559298"/>
    <lineage>
        <taxon>Eukaryota</taxon>
        <taxon>Fungi</taxon>
        <taxon>Dikarya</taxon>
        <taxon>Ascomycota</taxon>
        <taxon>Pezizomycotina</taxon>
        <taxon>Eurotiomycetes</taxon>
        <taxon>Eurotiomycetidae</taxon>
        <taxon>Onygenales</taxon>
        <taxon>Ajellomycetaceae</taxon>
        <taxon>Blastomyces</taxon>
    </lineage>
</organism>
<evidence type="ECO:0000313" key="3">
    <source>
        <dbReference type="Proteomes" id="UP000002038"/>
    </source>
</evidence>
<proteinExistence type="predicted"/>
<dbReference type="Proteomes" id="UP000002038">
    <property type="component" value="Unassembled WGS sequence"/>
</dbReference>
<dbReference type="RefSeq" id="XP_031576607.1">
    <property type="nucleotide sequence ID" value="XM_031724389.1"/>
</dbReference>
<reference evidence="3" key="1">
    <citation type="journal article" date="2015" name="PLoS Genet.">
        <title>The dynamic genome and transcriptome of the human fungal pathogen Blastomyces and close relative Emmonsia.</title>
        <authorList>
            <person name="Munoz J.F."/>
            <person name="Gauthier G.M."/>
            <person name="Desjardins C.A."/>
            <person name="Gallo J.E."/>
            <person name="Holder J."/>
            <person name="Sullivan T.D."/>
            <person name="Marty A.J."/>
            <person name="Carmen J.C."/>
            <person name="Chen Z."/>
            <person name="Ding L."/>
            <person name="Gujja S."/>
            <person name="Magrini V."/>
            <person name="Misas E."/>
            <person name="Mitreva M."/>
            <person name="Priest M."/>
            <person name="Saif S."/>
            <person name="Whiston E.A."/>
            <person name="Young S."/>
            <person name="Zeng Q."/>
            <person name="Goldman W.E."/>
            <person name="Mardis E.R."/>
            <person name="Taylor J.W."/>
            <person name="McEwen J.G."/>
            <person name="Clay O.K."/>
            <person name="Klein B.S."/>
            <person name="Cuomo C.A."/>
        </authorList>
    </citation>
    <scope>NUCLEOTIDE SEQUENCE [LARGE SCALE GENOMIC DNA]</scope>
    <source>
        <strain evidence="3">SLH14081</strain>
    </source>
</reference>
<dbReference type="KEGG" id="bgh:BDBG_16438"/>
<dbReference type="GeneID" id="42528559"/>
<accession>A0A179UB19</accession>
<dbReference type="EMBL" id="GG657449">
    <property type="protein sequence ID" value="OAT05225.1"/>
    <property type="molecule type" value="Genomic_DNA"/>
</dbReference>
<keyword evidence="3" id="KW-1185">Reference proteome</keyword>
<protein>
    <submittedName>
        <fullName evidence="2">Uncharacterized protein</fullName>
    </submittedName>
</protein>
<evidence type="ECO:0000313" key="2">
    <source>
        <dbReference type="EMBL" id="OAT05225.1"/>
    </source>
</evidence>
<feature type="compositionally biased region" description="Low complexity" evidence="1">
    <location>
        <begin position="39"/>
        <end position="68"/>
    </location>
</feature>
<gene>
    <name evidence="2" type="ORF">BDBG_16438</name>
</gene>
<evidence type="ECO:0000256" key="1">
    <source>
        <dbReference type="SAM" id="MobiDB-lite"/>
    </source>
</evidence>
<sequence length="75" mass="9267">MQSPSVHHSTCYMDCIHASQRMLRKRWGREQLRTQQEQQLQTQQEQQLRTQQEQQLRTQQEQQLQTQQSRMRNQD</sequence>
<dbReference type="VEuPathDB" id="FungiDB:BDBG_16438"/>
<dbReference type="AlphaFoldDB" id="A0A179UB19"/>